<evidence type="ECO:0000313" key="5">
    <source>
        <dbReference type="Proteomes" id="UP000246073"/>
    </source>
</evidence>
<keyword evidence="2 3" id="KW-0732">Signal</keyword>
<sequence>MLNRRTFLAAVALTATMTFHAQAADWSKEYPELVLGVIPSENASTTSDRYAALTAYLGKELGTKVTLRVANDYAAVIEGQRAGNIQIAFYGPASYARAVMTGVETTPLVNQRHDTGVNGYYSVVYVRANSPYQKMDDLKGKSIALVDPNSTSGNNAPRYFLNREGYSVDTFFGKNFFAGSHENAVLALAQGTADAAANSWNSENDSNLTRMISRGVLKDADGKALTKDDFRIIFKSDFLPEGPFAVLSTLPDQLKADIKQAFLDMPKKDKAGFDALSDGKDQEFVATETKDYEPIIEMLKFNDKARKS</sequence>
<protein>
    <submittedName>
        <fullName evidence="4">Phosphonate ABC transporter phosphate-binding periplasmic component (TC 3.A.1.9.1)</fullName>
    </submittedName>
</protein>
<gene>
    <name evidence="4" type="ORF">OHAE_1176</name>
</gene>
<dbReference type="Proteomes" id="UP000246073">
    <property type="component" value="Unassembled WGS sequence"/>
</dbReference>
<dbReference type="SUPFAM" id="SSF53850">
    <property type="entry name" value="Periplasmic binding protein-like II"/>
    <property type="match status" value="1"/>
</dbReference>
<dbReference type="PANTHER" id="PTHR35841">
    <property type="entry name" value="PHOSPHONATES-BINDING PERIPLASMIC PROTEIN"/>
    <property type="match status" value="1"/>
</dbReference>
<dbReference type="GO" id="GO:0043190">
    <property type="term" value="C:ATP-binding cassette (ABC) transporter complex"/>
    <property type="evidence" value="ECO:0007669"/>
    <property type="project" value="InterPro"/>
</dbReference>
<dbReference type="NCBIfam" id="TIGR01098">
    <property type="entry name" value="3A0109s03R"/>
    <property type="match status" value="1"/>
</dbReference>
<evidence type="ECO:0000256" key="2">
    <source>
        <dbReference type="ARBA" id="ARBA00022729"/>
    </source>
</evidence>
<dbReference type="NCBIfam" id="TIGR03431">
    <property type="entry name" value="PhnD"/>
    <property type="match status" value="1"/>
</dbReference>
<reference evidence="5" key="1">
    <citation type="submission" date="2017-12" db="EMBL/GenBank/DDBJ databases">
        <authorList>
            <person name="Diaz M."/>
        </authorList>
    </citation>
    <scope>NUCLEOTIDE SEQUENCE [LARGE SCALE GENOMIC DNA]</scope>
    <source>
        <strain evidence="5">FI11154</strain>
    </source>
</reference>
<feature type="signal peptide" evidence="3">
    <location>
        <begin position="1"/>
        <end position="23"/>
    </location>
</feature>
<dbReference type="GO" id="GO:0015716">
    <property type="term" value="P:organic phosphonate transport"/>
    <property type="evidence" value="ECO:0007669"/>
    <property type="project" value="InterPro"/>
</dbReference>
<dbReference type="EMBL" id="OOFM01000005">
    <property type="protein sequence ID" value="SPL65309.1"/>
    <property type="molecule type" value="Genomic_DNA"/>
</dbReference>
<comment type="similarity">
    <text evidence="1">Belongs to the phosphate/phosphite/phosphonate binding protein family.</text>
</comment>
<dbReference type="CDD" id="cd01071">
    <property type="entry name" value="PBP2_PhnD_like"/>
    <property type="match status" value="1"/>
</dbReference>
<dbReference type="InterPro" id="IPR017797">
    <property type="entry name" value="Phosphnate-bd"/>
</dbReference>
<evidence type="ECO:0000256" key="3">
    <source>
        <dbReference type="SAM" id="SignalP"/>
    </source>
</evidence>
<proteinExistence type="inferred from homology"/>
<evidence type="ECO:0000313" key="4">
    <source>
        <dbReference type="EMBL" id="SPL65309.1"/>
    </source>
</evidence>
<dbReference type="RefSeq" id="WP_109368970.1">
    <property type="nucleotide sequence ID" value="NZ_OOFM01000005.1"/>
</dbReference>
<accession>A0A2P9HML3</accession>
<dbReference type="PANTHER" id="PTHR35841:SF1">
    <property type="entry name" value="PHOSPHONATES-BINDING PERIPLASMIC PROTEIN"/>
    <property type="match status" value="1"/>
</dbReference>
<dbReference type="GO" id="GO:0055085">
    <property type="term" value="P:transmembrane transport"/>
    <property type="evidence" value="ECO:0007669"/>
    <property type="project" value="InterPro"/>
</dbReference>
<dbReference type="Pfam" id="PF12974">
    <property type="entry name" value="Phosphonate-bd"/>
    <property type="match status" value="1"/>
</dbReference>
<dbReference type="Gene3D" id="3.40.190.10">
    <property type="entry name" value="Periplasmic binding protein-like II"/>
    <property type="match status" value="2"/>
</dbReference>
<organism evidence="4 5">
    <name type="scientific">Ochrobactrum soli</name>
    <dbReference type="NCBI Taxonomy" id="2448455"/>
    <lineage>
        <taxon>Bacteria</taxon>
        <taxon>Pseudomonadati</taxon>
        <taxon>Pseudomonadota</taxon>
        <taxon>Alphaproteobacteria</taxon>
        <taxon>Hyphomicrobiales</taxon>
        <taxon>Brucellaceae</taxon>
        <taxon>Brucella/Ochrobactrum group</taxon>
        <taxon>Ochrobactrum</taxon>
    </lineage>
</organism>
<feature type="chain" id="PRO_5015180561" evidence="3">
    <location>
        <begin position="24"/>
        <end position="308"/>
    </location>
</feature>
<dbReference type="AlphaFoldDB" id="A0A2P9HML3"/>
<evidence type="ECO:0000256" key="1">
    <source>
        <dbReference type="ARBA" id="ARBA00007162"/>
    </source>
</evidence>
<dbReference type="InterPro" id="IPR005770">
    <property type="entry name" value="PhnD"/>
</dbReference>
<name>A0A2P9HML3_9HYPH</name>